<comment type="caution">
    <text evidence="1">The sequence shown here is derived from an EMBL/GenBank/DDBJ whole genome shotgun (WGS) entry which is preliminary data.</text>
</comment>
<sequence>MMTGEDPQDDAPGALDRIARSLGVPVATFLTAHPAETPDTEMPVAGLDHLPDVVALLHLFVRLKSPEARARCLAYVVQEATNDG</sequence>
<protein>
    <submittedName>
        <fullName evidence="1">Uncharacterized protein</fullName>
    </submittedName>
</protein>
<keyword evidence="2" id="KW-1185">Reference proteome</keyword>
<dbReference type="Proteomes" id="UP001055057">
    <property type="component" value="Unassembled WGS sequence"/>
</dbReference>
<accession>A0ABQ4U4E1</accession>
<organism evidence="1 2">
    <name type="scientific">Methylobacterium trifolii</name>
    <dbReference type="NCBI Taxonomy" id="1003092"/>
    <lineage>
        <taxon>Bacteria</taxon>
        <taxon>Pseudomonadati</taxon>
        <taxon>Pseudomonadota</taxon>
        <taxon>Alphaproteobacteria</taxon>
        <taxon>Hyphomicrobiales</taxon>
        <taxon>Methylobacteriaceae</taxon>
        <taxon>Methylobacterium</taxon>
    </lineage>
</organism>
<reference evidence="1" key="1">
    <citation type="journal article" date="2021" name="Front. Microbiol.">
        <title>Comprehensive Comparative Genomics and Phenotyping of Methylobacterium Species.</title>
        <authorList>
            <person name="Alessa O."/>
            <person name="Ogura Y."/>
            <person name="Fujitani Y."/>
            <person name="Takami H."/>
            <person name="Hayashi T."/>
            <person name="Sahin N."/>
            <person name="Tani A."/>
        </authorList>
    </citation>
    <scope>NUCLEOTIDE SEQUENCE</scope>
    <source>
        <strain evidence="1">DSM 23632</strain>
    </source>
</reference>
<proteinExistence type="predicted"/>
<evidence type="ECO:0000313" key="1">
    <source>
        <dbReference type="EMBL" id="GJE62027.1"/>
    </source>
</evidence>
<dbReference type="EMBL" id="BPRB01000267">
    <property type="protein sequence ID" value="GJE62027.1"/>
    <property type="molecule type" value="Genomic_DNA"/>
</dbReference>
<reference evidence="1" key="2">
    <citation type="submission" date="2021-08" db="EMBL/GenBank/DDBJ databases">
        <authorList>
            <person name="Tani A."/>
            <person name="Ola A."/>
            <person name="Ogura Y."/>
            <person name="Katsura K."/>
            <person name="Hayashi T."/>
        </authorList>
    </citation>
    <scope>NUCLEOTIDE SEQUENCE</scope>
    <source>
        <strain evidence="1">DSM 23632</strain>
    </source>
</reference>
<evidence type="ECO:0000313" key="2">
    <source>
        <dbReference type="Proteomes" id="UP001055057"/>
    </source>
</evidence>
<name>A0ABQ4U4E1_9HYPH</name>
<gene>
    <name evidence="1" type="ORF">MPOCJGCO_4155</name>
</gene>